<reference evidence="2" key="1">
    <citation type="journal article" date="2007" name="Nature">
        <title>The grapevine genome sequence suggests ancestral hexaploidization in major angiosperm phyla.</title>
        <authorList>
            <consortium name="The French-Italian Public Consortium for Grapevine Genome Characterization."/>
            <person name="Jaillon O."/>
            <person name="Aury J.-M."/>
            <person name="Noel B."/>
            <person name="Policriti A."/>
            <person name="Clepet C."/>
            <person name="Casagrande A."/>
            <person name="Choisne N."/>
            <person name="Aubourg S."/>
            <person name="Vitulo N."/>
            <person name="Jubin C."/>
            <person name="Vezzi A."/>
            <person name="Legeai F."/>
            <person name="Hugueney P."/>
            <person name="Dasilva C."/>
            <person name="Horner D."/>
            <person name="Mica E."/>
            <person name="Jublot D."/>
            <person name="Poulain J."/>
            <person name="Bruyere C."/>
            <person name="Billault A."/>
            <person name="Segurens B."/>
            <person name="Gouyvenoux M."/>
            <person name="Ugarte E."/>
            <person name="Cattonaro F."/>
            <person name="Anthouard V."/>
            <person name="Vico V."/>
            <person name="Del Fabbro C."/>
            <person name="Alaux M."/>
            <person name="Di Gaspero G."/>
            <person name="Dumas V."/>
            <person name="Felice N."/>
            <person name="Paillard S."/>
            <person name="Juman I."/>
            <person name="Moroldo M."/>
            <person name="Scalabrin S."/>
            <person name="Canaguier A."/>
            <person name="Le Clainche I."/>
            <person name="Malacrida G."/>
            <person name="Durand E."/>
            <person name="Pesole G."/>
            <person name="Laucou V."/>
            <person name="Chatelet P."/>
            <person name="Merdinoglu D."/>
            <person name="Delledonne M."/>
            <person name="Pezzotti M."/>
            <person name="Lecharny A."/>
            <person name="Scarpelli C."/>
            <person name="Artiguenave F."/>
            <person name="Pe M.E."/>
            <person name="Valle G."/>
            <person name="Morgante M."/>
            <person name="Caboche M."/>
            <person name="Adam-Blondon A.-F."/>
            <person name="Weissenbach J."/>
            <person name="Quetier F."/>
            <person name="Wincker P."/>
        </authorList>
    </citation>
    <scope>NUCLEOTIDE SEQUENCE [LARGE SCALE GENOMIC DNA]</scope>
    <source>
        <strain evidence="2">cv. Pinot noir / PN40024</strain>
    </source>
</reference>
<dbReference type="HOGENOM" id="CLU_3411311_0_0_1"/>
<organism evidence="1 2">
    <name type="scientific">Vitis vinifera</name>
    <name type="common">Grape</name>
    <dbReference type="NCBI Taxonomy" id="29760"/>
    <lineage>
        <taxon>Eukaryota</taxon>
        <taxon>Viridiplantae</taxon>
        <taxon>Streptophyta</taxon>
        <taxon>Embryophyta</taxon>
        <taxon>Tracheophyta</taxon>
        <taxon>Spermatophyta</taxon>
        <taxon>Magnoliopsida</taxon>
        <taxon>eudicotyledons</taxon>
        <taxon>Gunneridae</taxon>
        <taxon>Pentapetalae</taxon>
        <taxon>rosids</taxon>
        <taxon>Vitales</taxon>
        <taxon>Vitaceae</taxon>
        <taxon>Viteae</taxon>
        <taxon>Vitis</taxon>
    </lineage>
</organism>
<dbReference type="PaxDb" id="29760-VIT_19s0014g02380.t01"/>
<dbReference type="STRING" id="29760.F6H226"/>
<protein>
    <submittedName>
        <fullName evidence="1">Uncharacterized protein</fullName>
    </submittedName>
</protein>
<keyword evidence="2" id="KW-1185">Reference proteome</keyword>
<name>F6H226_VITVI</name>
<dbReference type="Proteomes" id="UP000009183">
    <property type="component" value="Chromosome 19"/>
</dbReference>
<evidence type="ECO:0000313" key="1">
    <source>
        <dbReference type="EMBL" id="CCB46322.1"/>
    </source>
</evidence>
<dbReference type="EMBL" id="FN595229">
    <property type="protein sequence ID" value="CCB46322.1"/>
    <property type="molecule type" value="Genomic_DNA"/>
</dbReference>
<accession>F6H226</accession>
<dbReference type="InParanoid" id="F6H226"/>
<proteinExistence type="predicted"/>
<evidence type="ECO:0000313" key="2">
    <source>
        <dbReference type="Proteomes" id="UP000009183"/>
    </source>
</evidence>
<sequence>MIWATNAYDVNYRNQQKKEGGPQAKPAFG</sequence>
<dbReference type="AlphaFoldDB" id="F6H226"/>
<gene>
    <name evidence="1" type="ordered locus">VIT_19s0014g02380</name>
</gene>